<dbReference type="GeneID" id="9938941"/>
<proteinExistence type="predicted"/>
<evidence type="ECO:0000313" key="1">
    <source>
        <dbReference type="EMBL" id="EFO26912.1"/>
    </source>
</evidence>
<dbReference type="EMBL" id="JH712085">
    <property type="protein sequence ID" value="EFO26912.1"/>
    <property type="molecule type" value="Genomic_DNA"/>
</dbReference>
<organism evidence="1">
    <name type="scientific">Loa loa</name>
    <name type="common">Eye worm</name>
    <name type="synonym">Filaria loa</name>
    <dbReference type="NCBI Taxonomy" id="7209"/>
    <lineage>
        <taxon>Eukaryota</taxon>
        <taxon>Metazoa</taxon>
        <taxon>Ecdysozoa</taxon>
        <taxon>Nematoda</taxon>
        <taxon>Chromadorea</taxon>
        <taxon>Rhabditida</taxon>
        <taxon>Spirurina</taxon>
        <taxon>Spiruromorpha</taxon>
        <taxon>Filarioidea</taxon>
        <taxon>Onchocercidae</taxon>
        <taxon>Loa</taxon>
    </lineage>
</organism>
<dbReference type="InParanoid" id="A0A1S0U926"/>
<gene>
    <name evidence="1" type="ORF">LOAG_01565</name>
</gene>
<protein>
    <submittedName>
        <fullName evidence="1">Uncharacterized protein</fullName>
    </submittedName>
</protein>
<dbReference type="RefSeq" id="XP_003137152.1">
    <property type="nucleotide sequence ID" value="XM_003137104.1"/>
</dbReference>
<sequence>MLNVDVVYLQYMVHMHVDIDIERRKGFDRECEIVGENQWEASIIGISICASTHPSVSACLSLCMTLKLAIYLSVGLGDSLDLKSNMLADSNGNTTATVVAVVEMLV</sequence>
<dbReference type="KEGG" id="loa:LOAG_01565"/>
<reference evidence="1" key="1">
    <citation type="submission" date="2012-04" db="EMBL/GenBank/DDBJ databases">
        <title>The Genome Sequence of Loa loa.</title>
        <authorList>
            <consortium name="The Broad Institute Genome Sequencing Platform"/>
            <consortium name="Broad Institute Genome Sequencing Center for Infectious Disease"/>
            <person name="Nutman T.B."/>
            <person name="Fink D.L."/>
            <person name="Russ C."/>
            <person name="Young S."/>
            <person name="Zeng Q."/>
            <person name="Gargeya S."/>
            <person name="Alvarado L."/>
            <person name="Berlin A."/>
            <person name="Chapman S.B."/>
            <person name="Chen Z."/>
            <person name="Freedman E."/>
            <person name="Gellesch M."/>
            <person name="Goldberg J."/>
            <person name="Griggs A."/>
            <person name="Gujja S."/>
            <person name="Heilman E.R."/>
            <person name="Heiman D."/>
            <person name="Howarth C."/>
            <person name="Mehta T."/>
            <person name="Neiman D."/>
            <person name="Pearson M."/>
            <person name="Roberts A."/>
            <person name="Saif S."/>
            <person name="Shea T."/>
            <person name="Shenoy N."/>
            <person name="Sisk P."/>
            <person name="Stolte C."/>
            <person name="Sykes S."/>
            <person name="White J."/>
            <person name="Yandava C."/>
            <person name="Haas B."/>
            <person name="Henn M.R."/>
            <person name="Nusbaum C."/>
            <person name="Birren B."/>
        </authorList>
    </citation>
    <scope>NUCLEOTIDE SEQUENCE [LARGE SCALE GENOMIC DNA]</scope>
</reference>
<dbReference type="CTD" id="9938941"/>
<accession>A0A1S0U926</accession>
<name>A0A1S0U926_LOALO</name>
<dbReference type="AlphaFoldDB" id="A0A1S0U926"/>